<evidence type="ECO:0000313" key="3">
    <source>
        <dbReference type="Proteomes" id="UP001153269"/>
    </source>
</evidence>
<keyword evidence="3" id="KW-1185">Reference proteome</keyword>
<comment type="caution">
    <text evidence="2">The sequence shown here is derived from an EMBL/GenBank/DDBJ whole genome shotgun (WGS) entry which is preliminary data.</text>
</comment>
<sequence>MCRTPASLFLSPLNHPVLQLPASNGFQIHLVLPPSLFPRRSVFLCSVSDERAKVEVEIRSASASVSQTARAAIRKKKKPQAGEQQQQQQQRQRGLMCHIPPQPLRHKELSETEAYQSSEVSAVRLRAEWDGRLSVVLLLCCCGR</sequence>
<organism evidence="2 3">
    <name type="scientific">Pleuronectes platessa</name>
    <name type="common">European plaice</name>
    <dbReference type="NCBI Taxonomy" id="8262"/>
    <lineage>
        <taxon>Eukaryota</taxon>
        <taxon>Metazoa</taxon>
        <taxon>Chordata</taxon>
        <taxon>Craniata</taxon>
        <taxon>Vertebrata</taxon>
        <taxon>Euteleostomi</taxon>
        <taxon>Actinopterygii</taxon>
        <taxon>Neopterygii</taxon>
        <taxon>Teleostei</taxon>
        <taxon>Neoteleostei</taxon>
        <taxon>Acanthomorphata</taxon>
        <taxon>Carangaria</taxon>
        <taxon>Pleuronectiformes</taxon>
        <taxon>Pleuronectoidei</taxon>
        <taxon>Pleuronectidae</taxon>
        <taxon>Pleuronectes</taxon>
    </lineage>
</organism>
<protein>
    <submittedName>
        <fullName evidence="2">Uncharacterized protein</fullName>
    </submittedName>
</protein>
<evidence type="ECO:0000256" key="1">
    <source>
        <dbReference type="SAM" id="MobiDB-lite"/>
    </source>
</evidence>
<dbReference type="Proteomes" id="UP001153269">
    <property type="component" value="Unassembled WGS sequence"/>
</dbReference>
<proteinExistence type="predicted"/>
<dbReference type="EMBL" id="CADEAL010001557">
    <property type="protein sequence ID" value="CAB1433383.1"/>
    <property type="molecule type" value="Genomic_DNA"/>
</dbReference>
<gene>
    <name evidence="2" type="ORF">PLEPLA_LOCUS21473</name>
</gene>
<accession>A0A9N7YPS2</accession>
<dbReference type="AlphaFoldDB" id="A0A9N7YPS2"/>
<name>A0A9N7YPS2_PLEPL</name>
<feature type="compositionally biased region" description="Low complexity" evidence="1">
    <location>
        <begin position="84"/>
        <end position="93"/>
    </location>
</feature>
<evidence type="ECO:0000313" key="2">
    <source>
        <dbReference type="EMBL" id="CAB1433383.1"/>
    </source>
</evidence>
<reference evidence="2" key="1">
    <citation type="submission" date="2020-03" db="EMBL/GenBank/DDBJ databases">
        <authorList>
            <person name="Weist P."/>
        </authorList>
    </citation>
    <scope>NUCLEOTIDE SEQUENCE</scope>
</reference>
<feature type="region of interest" description="Disordered" evidence="1">
    <location>
        <begin position="67"/>
        <end position="95"/>
    </location>
</feature>